<dbReference type="FunFam" id="1.10.20.10:FF:000062">
    <property type="entry name" value="Nuclear transcription factor Y subunit C"/>
    <property type="match status" value="1"/>
</dbReference>
<dbReference type="GO" id="GO:0016602">
    <property type="term" value="C:CCAAT-binding factor complex"/>
    <property type="evidence" value="ECO:0007669"/>
    <property type="project" value="TreeGrafter"/>
</dbReference>
<sequence length="657" mass="70307">MMEGQENVSTTAAPSSVAREGLLVLPTSEHVSLHQSQLAAGAQQQAVETQIPASAVGPVNNRSGFSAVNVEAAAALSCLSSYNEIVGKLNRMWEDQMTVIRNVDDSHWKNPEFPLARIKKIMRMDEEVKMISSEVPLMLSKAVEIFVTELTLRAWLHTEESKRRTVQRSDIALAITKQDMFDFLIDIVPREEIQLKSKTQPKQGESDQLQLLTPELLQLYLQHISQQQQQQQTSTNSTTQQPQPQQQTTTTTPPPDIADTSSATTTAVFTTTKTTTSTTTNNHPSTTTTTVSRYSGRRPGRSKCQNFPRSIVFPQNVALLQQLQQLVQLQLQVQQLQEATSAGSAGDHAQSGGASIHLPTSEPLTLSHTASHEILVSSVLNQPQQVMETTDSIHRVTINAANDMLSDSELHSAISSISSSSRESLRPASSLLSSLPPSSSSSSSASQLRRSMTSVPMVIEPELVETGALANSPSPSSSHDLLDDSTADSATRGLLAGEHVPTQPVASHGQSVQTSSSVPLTVSSTSADTLTRQVSQGGGGGGTVSTAQLQQLHHQLEPQISNILSQTGTDGSDEPEQYIVQTAPLLELVSSAHTVTIHPTSAAGGNLTSIVQTGAEIPVAMSNQQSSSTLTPINAALDSSEQFLCSISTDDSTPMEH</sequence>
<dbReference type="CDD" id="cd22908">
    <property type="entry name" value="HFD_NFYC-like"/>
    <property type="match status" value="1"/>
</dbReference>
<feature type="domain" description="Transcription factor CBF/NF-Y/archaeal histone" evidence="8">
    <location>
        <begin position="112"/>
        <end position="175"/>
    </location>
</feature>
<dbReference type="PANTHER" id="PTHR10252:SF8">
    <property type="entry name" value="NUCLEAR TRANSCRIPTION FACTOR Y SUBUNIT GAMMA"/>
    <property type="match status" value="1"/>
</dbReference>
<evidence type="ECO:0000256" key="3">
    <source>
        <dbReference type="ARBA" id="ARBA00023125"/>
    </source>
</evidence>
<reference evidence="9" key="1">
    <citation type="submission" date="2023-03" db="EMBL/GenBank/DDBJ databases">
        <authorList>
            <person name="Steffen K."/>
            <person name="Cardenas P."/>
        </authorList>
    </citation>
    <scope>NUCLEOTIDE SEQUENCE</scope>
</reference>
<name>A0AA35SXN1_GEOBA</name>
<dbReference type="GO" id="GO:0001228">
    <property type="term" value="F:DNA-binding transcription activator activity, RNA polymerase II-specific"/>
    <property type="evidence" value="ECO:0007669"/>
    <property type="project" value="TreeGrafter"/>
</dbReference>
<evidence type="ECO:0000256" key="4">
    <source>
        <dbReference type="ARBA" id="ARBA00023163"/>
    </source>
</evidence>
<dbReference type="InterPro" id="IPR050568">
    <property type="entry name" value="Transcr_DNA_Rep_Reg"/>
</dbReference>
<feature type="region of interest" description="Disordered" evidence="7">
    <location>
        <begin position="428"/>
        <end position="452"/>
    </location>
</feature>
<dbReference type="AlphaFoldDB" id="A0AA35SXN1"/>
<keyword evidence="5" id="KW-0539">Nucleus</keyword>
<dbReference type="PANTHER" id="PTHR10252">
    <property type="entry name" value="HISTONE-LIKE TRANSCRIPTION FACTOR CCAAT-RELATED"/>
    <property type="match status" value="1"/>
</dbReference>
<evidence type="ECO:0000259" key="8">
    <source>
        <dbReference type="Pfam" id="PF00808"/>
    </source>
</evidence>
<gene>
    <name evidence="9" type="ORF">GBAR_LOCUS21201</name>
</gene>
<evidence type="ECO:0000256" key="7">
    <source>
        <dbReference type="SAM" id="MobiDB-lite"/>
    </source>
</evidence>
<accession>A0AA35SXN1</accession>
<organism evidence="9 10">
    <name type="scientific">Geodia barretti</name>
    <name type="common">Barrett's horny sponge</name>
    <dbReference type="NCBI Taxonomy" id="519541"/>
    <lineage>
        <taxon>Eukaryota</taxon>
        <taxon>Metazoa</taxon>
        <taxon>Porifera</taxon>
        <taxon>Demospongiae</taxon>
        <taxon>Heteroscleromorpha</taxon>
        <taxon>Tetractinellida</taxon>
        <taxon>Astrophorina</taxon>
        <taxon>Geodiidae</taxon>
        <taxon>Geodia</taxon>
    </lineage>
</organism>
<evidence type="ECO:0000256" key="5">
    <source>
        <dbReference type="ARBA" id="ARBA00023242"/>
    </source>
</evidence>
<evidence type="ECO:0000313" key="9">
    <source>
        <dbReference type="EMBL" id="CAI8038000.1"/>
    </source>
</evidence>
<evidence type="ECO:0000256" key="1">
    <source>
        <dbReference type="ARBA" id="ARBA00004123"/>
    </source>
</evidence>
<proteinExistence type="inferred from homology"/>
<protein>
    <submittedName>
        <fullName evidence="9">Nuclear transcription factor Y subunit gamma</fullName>
    </submittedName>
</protein>
<dbReference type="GO" id="GO:0046982">
    <property type="term" value="F:protein heterodimerization activity"/>
    <property type="evidence" value="ECO:0007669"/>
    <property type="project" value="InterPro"/>
</dbReference>
<feature type="compositionally biased region" description="Low complexity" evidence="7">
    <location>
        <begin position="228"/>
        <end position="251"/>
    </location>
</feature>
<keyword evidence="2" id="KW-0805">Transcription regulation</keyword>
<dbReference type="SUPFAM" id="SSF47113">
    <property type="entry name" value="Histone-fold"/>
    <property type="match status" value="1"/>
</dbReference>
<feature type="compositionally biased region" description="Low complexity" evidence="7">
    <location>
        <begin position="428"/>
        <end position="451"/>
    </location>
</feature>
<dbReference type="GO" id="GO:0000978">
    <property type="term" value="F:RNA polymerase II cis-regulatory region sequence-specific DNA binding"/>
    <property type="evidence" value="ECO:0007669"/>
    <property type="project" value="TreeGrafter"/>
</dbReference>
<keyword evidence="3" id="KW-0238">DNA-binding</keyword>
<keyword evidence="4" id="KW-0804">Transcription</keyword>
<evidence type="ECO:0000313" key="10">
    <source>
        <dbReference type="Proteomes" id="UP001174909"/>
    </source>
</evidence>
<keyword evidence="10" id="KW-1185">Reference proteome</keyword>
<feature type="region of interest" description="Disordered" evidence="7">
    <location>
        <begin position="228"/>
        <end position="307"/>
    </location>
</feature>
<dbReference type="Gene3D" id="1.10.20.10">
    <property type="entry name" value="Histone, subunit A"/>
    <property type="match status" value="1"/>
</dbReference>
<dbReference type="Pfam" id="PF00808">
    <property type="entry name" value="CBFD_NFYB_HMF"/>
    <property type="match status" value="1"/>
</dbReference>
<comment type="similarity">
    <text evidence="6">Belongs to the NFYC/HAP5 subunit family.</text>
</comment>
<dbReference type="Proteomes" id="UP001174909">
    <property type="component" value="Unassembled WGS sequence"/>
</dbReference>
<dbReference type="InterPro" id="IPR003958">
    <property type="entry name" value="CBFA_NFYB_domain"/>
</dbReference>
<comment type="subcellular location">
    <subcellularLocation>
        <location evidence="1">Nucleus</location>
    </subcellularLocation>
</comment>
<comment type="caution">
    <text evidence="9">The sequence shown here is derived from an EMBL/GenBank/DDBJ whole genome shotgun (WGS) entry which is preliminary data.</text>
</comment>
<evidence type="ECO:0000256" key="2">
    <source>
        <dbReference type="ARBA" id="ARBA00023015"/>
    </source>
</evidence>
<dbReference type="EMBL" id="CASHTH010002970">
    <property type="protein sequence ID" value="CAI8038000.1"/>
    <property type="molecule type" value="Genomic_DNA"/>
</dbReference>
<evidence type="ECO:0000256" key="6">
    <source>
        <dbReference type="ARBA" id="ARBA00038129"/>
    </source>
</evidence>
<feature type="compositionally biased region" description="Low complexity" evidence="7">
    <location>
        <begin position="260"/>
        <end position="292"/>
    </location>
</feature>
<feature type="region of interest" description="Disordered" evidence="7">
    <location>
        <begin position="342"/>
        <end position="361"/>
    </location>
</feature>
<dbReference type="InterPro" id="IPR009072">
    <property type="entry name" value="Histone-fold"/>
</dbReference>